<sequence>MEPTRRTQAERRAETERRVLEATMAIIATDGVRAVTMAAVGDAAGYSRGIVNHQFGTREGLMTAVAKLAQSQFAPVAPGLRGRERIVSDVAAYLAALRSGARDASVFLRLWIAAIGGEEPGLRDLFVERDASFRRYFAVKIAEGIEDGTIRPEVDADAAGFAIVGQLRGVSLQLQLAPDAVDVDALAAEVHGWLDRALAP</sequence>
<dbReference type="RefSeq" id="WP_270041477.1">
    <property type="nucleotide sequence ID" value="NZ_JAPDOD010000017.1"/>
</dbReference>
<dbReference type="PANTHER" id="PTHR30055:SF234">
    <property type="entry name" value="HTH-TYPE TRANSCRIPTIONAL REGULATOR BETI"/>
    <property type="match status" value="1"/>
</dbReference>
<dbReference type="PROSITE" id="PS50977">
    <property type="entry name" value="HTH_TETR_2"/>
    <property type="match status" value="1"/>
</dbReference>
<evidence type="ECO:0000256" key="1">
    <source>
        <dbReference type="ARBA" id="ARBA00022491"/>
    </source>
</evidence>
<dbReference type="GO" id="GO:0000976">
    <property type="term" value="F:transcription cis-regulatory region binding"/>
    <property type="evidence" value="ECO:0007669"/>
    <property type="project" value="TreeGrafter"/>
</dbReference>
<keyword evidence="4" id="KW-0804">Transcription</keyword>
<keyword evidence="3 5" id="KW-0238">DNA-binding</keyword>
<name>A0A9X3S2F7_9ACTN</name>
<protein>
    <submittedName>
        <fullName evidence="7">TetR/AcrR family transcriptional regulator</fullName>
    </submittedName>
</protein>
<dbReference type="SUPFAM" id="SSF48498">
    <property type="entry name" value="Tetracyclin repressor-like, C-terminal domain"/>
    <property type="match status" value="1"/>
</dbReference>
<evidence type="ECO:0000256" key="3">
    <source>
        <dbReference type="ARBA" id="ARBA00023125"/>
    </source>
</evidence>
<dbReference type="Pfam" id="PF13977">
    <property type="entry name" value="TetR_C_6"/>
    <property type="match status" value="1"/>
</dbReference>
<evidence type="ECO:0000259" key="6">
    <source>
        <dbReference type="PROSITE" id="PS50977"/>
    </source>
</evidence>
<comment type="caution">
    <text evidence="7">The sequence shown here is derived from an EMBL/GenBank/DDBJ whole genome shotgun (WGS) entry which is preliminary data.</text>
</comment>
<dbReference type="InterPro" id="IPR050109">
    <property type="entry name" value="HTH-type_TetR-like_transc_reg"/>
</dbReference>
<keyword evidence="8" id="KW-1185">Reference proteome</keyword>
<evidence type="ECO:0000313" key="7">
    <source>
        <dbReference type="EMBL" id="MDA0162242.1"/>
    </source>
</evidence>
<dbReference type="InterPro" id="IPR036271">
    <property type="entry name" value="Tet_transcr_reg_TetR-rel_C_sf"/>
</dbReference>
<dbReference type="InterPro" id="IPR039538">
    <property type="entry name" value="BetI_C"/>
</dbReference>
<dbReference type="AlphaFoldDB" id="A0A9X3S2F7"/>
<dbReference type="GO" id="GO:0003700">
    <property type="term" value="F:DNA-binding transcription factor activity"/>
    <property type="evidence" value="ECO:0007669"/>
    <property type="project" value="TreeGrafter"/>
</dbReference>
<feature type="domain" description="HTH tetR-type" evidence="6">
    <location>
        <begin position="13"/>
        <end position="73"/>
    </location>
</feature>
<dbReference type="SUPFAM" id="SSF46689">
    <property type="entry name" value="Homeodomain-like"/>
    <property type="match status" value="1"/>
</dbReference>
<dbReference type="Proteomes" id="UP001149140">
    <property type="component" value="Unassembled WGS sequence"/>
</dbReference>
<keyword evidence="1" id="KW-0678">Repressor</keyword>
<proteinExistence type="predicted"/>
<feature type="DNA-binding region" description="H-T-H motif" evidence="5">
    <location>
        <begin position="36"/>
        <end position="55"/>
    </location>
</feature>
<dbReference type="EMBL" id="JAPDOD010000017">
    <property type="protein sequence ID" value="MDA0162242.1"/>
    <property type="molecule type" value="Genomic_DNA"/>
</dbReference>
<evidence type="ECO:0000256" key="4">
    <source>
        <dbReference type="ARBA" id="ARBA00023163"/>
    </source>
</evidence>
<evidence type="ECO:0000313" key="8">
    <source>
        <dbReference type="Proteomes" id="UP001149140"/>
    </source>
</evidence>
<dbReference type="InterPro" id="IPR009057">
    <property type="entry name" value="Homeodomain-like_sf"/>
</dbReference>
<gene>
    <name evidence="7" type="ORF">OM076_18360</name>
</gene>
<dbReference type="Pfam" id="PF00440">
    <property type="entry name" value="TetR_N"/>
    <property type="match status" value="1"/>
</dbReference>
<dbReference type="InterPro" id="IPR001647">
    <property type="entry name" value="HTH_TetR"/>
</dbReference>
<reference evidence="7" key="1">
    <citation type="submission" date="2022-10" db="EMBL/GenBank/DDBJ databases">
        <title>The WGS of Solirubrobacter ginsenosidimutans DSM 21036.</title>
        <authorList>
            <person name="Jiang Z."/>
        </authorList>
    </citation>
    <scope>NUCLEOTIDE SEQUENCE</scope>
    <source>
        <strain evidence="7">DSM 21036</strain>
    </source>
</reference>
<evidence type="ECO:0000256" key="5">
    <source>
        <dbReference type="PROSITE-ProRule" id="PRU00335"/>
    </source>
</evidence>
<keyword evidence="2" id="KW-0805">Transcription regulation</keyword>
<dbReference type="PANTHER" id="PTHR30055">
    <property type="entry name" value="HTH-TYPE TRANSCRIPTIONAL REGULATOR RUTR"/>
    <property type="match status" value="1"/>
</dbReference>
<dbReference type="Gene3D" id="1.10.357.10">
    <property type="entry name" value="Tetracycline Repressor, domain 2"/>
    <property type="match status" value="1"/>
</dbReference>
<accession>A0A9X3S2F7</accession>
<organism evidence="7 8">
    <name type="scientific">Solirubrobacter ginsenosidimutans</name>
    <dbReference type="NCBI Taxonomy" id="490573"/>
    <lineage>
        <taxon>Bacteria</taxon>
        <taxon>Bacillati</taxon>
        <taxon>Actinomycetota</taxon>
        <taxon>Thermoleophilia</taxon>
        <taxon>Solirubrobacterales</taxon>
        <taxon>Solirubrobacteraceae</taxon>
        <taxon>Solirubrobacter</taxon>
    </lineage>
</organism>
<evidence type="ECO:0000256" key="2">
    <source>
        <dbReference type="ARBA" id="ARBA00023015"/>
    </source>
</evidence>